<proteinExistence type="predicted"/>
<dbReference type="AlphaFoldDB" id="A0A5B8A2N1"/>
<dbReference type="Proteomes" id="UP000305398">
    <property type="component" value="Chromosome"/>
</dbReference>
<protein>
    <submittedName>
        <fullName evidence="1">Uncharacterized protein</fullName>
    </submittedName>
</protein>
<gene>
    <name evidence="1" type="ORF">FHG12_16850</name>
</gene>
<dbReference type="KEGG" id="hyj:FHG12_16850"/>
<accession>A0A5B8A2N1</accession>
<dbReference type="EMBL" id="CP040896">
    <property type="protein sequence ID" value="QDA61661.1"/>
    <property type="molecule type" value="Genomic_DNA"/>
</dbReference>
<evidence type="ECO:0000313" key="1">
    <source>
        <dbReference type="EMBL" id="QDA61661.1"/>
    </source>
</evidence>
<evidence type="ECO:0000313" key="2">
    <source>
        <dbReference type="Proteomes" id="UP000305398"/>
    </source>
</evidence>
<organism evidence="1 2">
    <name type="scientific">Hymenobacter jejuensis</name>
    <dbReference type="NCBI Taxonomy" id="2502781"/>
    <lineage>
        <taxon>Bacteria</taxon>
        <taxon>Pseudomonadati</taxon>
        <taxon>Bacteroidota</taxon>
        <taxon>Cytophagia</taxon>
        <taxon>Cytophagales</taxon>
        <taxon>Hymenobacteraceae</taxon>
        <taxon>Hymenobacter</taxon>
    </lineage>
</organism>
<sequence length="245" mass="26687">MVSNSLYTLPKQYLPKAAFASLVRAHAPQGLLAVSACRRLAARFGPDACTAAALEHSRALNRHATANLRVDLVRAHARYFPVFGTFPECVRDEAGRVCDELVDEVSFLVFPPAGWHGAPAASWLLALGTRLSEAYSLDGFLYQPPGEPAQAHWRTATGAVDERVMPQPLTDPSQLFPGHHPPLEADFFRDITSEPGTAPNGGLQDYAVRQAGEFWVNAPAGDMQGAIRRYGEVFFRMPHLARPAG</sequence>
<keyword evidence="2" id="KW-1185">Reference proteome</keyword>
<dbReference type="RefSeq" id="WP_139516835.1">
    <property type="nucleotide sequence ID" value="NZ_CP040896.1"/>
</dbReference>
<reference evidence="1 2" key="1">
    <citation type="submission" date="2019-06" db="EMBL/GenBank/DDBJ databases">
        <authorList>
            <person name="Srinivasan S."/>
        </authorList>
    </citation>
    <scope>NUCLEOTIDE SEQUENCE [LARGE SCALE GENOMIC DNA]</scope>
    <source>
        <strain evidence="1 2">17J68-5</strain>
    </source>
</reference>
<name>A0A5B8A2N1_9BACT</name>